<gene>
    <name evidence="2" type="ORF">FFWV33_04975</name>
</gene>
<dbReference type="InterPro" id="IPR002559">
    <property type="entry name" value="Transposase_11"/>
</dbReference>
<sequence>MPKNSIAIVEILKEVIFSDKIRIEFKMNDKDFSRKRKQPFGEVLLFMFNLLRKSLAIEIDSFINHLNSKLESKPIKNFTKSAFVQKRQKINPAVFKYLSRVIMENTYVERNINVQLFYGYRLLAVDGSMITLPYTENLKNVFGVSKNNTKTVLVQGRASVLYDVLNRLALDSSLNNSALGERQLALKHSDYWAKNDLIIYDRGYVGYDFQYEHFKKNIDYLIRTSLTHSDLIKDFVKTKKQSAIVDLFPNQKHAIVDKQYTKETSLKVRLIRIVLSNGEIEVLMTSLLDSQIFPASIFKELYFLRWGIETFYDELKNKLKLEYFTGYSKASIEQDFFCTIFISNLQSTIVNDLQDDLKLKNKNTKLDYKINTNLSYGFLKNRILELLFKEAPLDEVFEELENLFLKNTVPIRLNRNNKRKVGKYLNRKRPLVLKNQKDAI</sequence>
<feature type="domain" description="Transposase IS4-like" evidence="1">
    <location>
        <begin position="119"/>
        <end position="345"/>
    </location>
</feature>
<dbReference type="GO" id="GO:0004803">
    <property type="term" value="F:transposase activity"/>
    <property type="evidence" value="ECO:0007669"/>
    <property type="project" value="InterPro"/>
</dbReference>
<dbReference type="NCBIfam" id="NF033592">
    <property type="entry name" value="transpos_IS4_1"/>
    <property type="match status" value="1"/>
</dbReference>
<dbReference type="Pfam" id="PF01609">
    <property type="entry name" value="DDE_Tnp_1"/>
    <property type="match status" value="1"/>
</dbReference>
<dbReference type="GO" id="GO:0006313">
    <property type="term" value="P:DNA transposition"/>
    <property type="evidence" value="ECO:0007669"/>
    <property type="project" value="InterPro"/>
</dbReference>
<dbReference type="InterPro" id="IPR047952">
    <property type="entry name" value="Transpos_IS4"/>
</dbReference>
<evidence type="ECO:0000259" key="1">
    <source>
        <dbReference type="Pfam" id="PF01609"/>
    </source>
</evidence>
<organism evidence="2 3">
    <name type="scientific">Flavobacterium faecale</name>
    <dbReference type="NCBI Taxonomy" id="1355330"/>
    <lineage>
        <taxon>Bacteria</taxon>
        <taxon>Pseudomonadati</taxon>
        <taxon>Bacteroidota</taxon>
        <taxon>Flavobacteriia</taxon>
        <taxon>Flavobacteriales</taxon>
        <taxon>Flavobacteriaceae</taxon>
        <taxon>Flavobacterium</taxon>
    </lineage>
</organism>
<proteinExistence type="predicted"/>
<dbReference type="InterPro" id="IPR012337">
    <property type="entry name" value="RNaseH-like_sf"/>
</dbReference>
<dbReference type="OrthoDB" id="1308160at2"/>
<protein>
    <recommendedName>
        <fullName evidence="1">Transposase IS4-like domain-containing protein</fullName>
    </recommendedName>
</protein>
<dbReference type="GO" id="GO:0003677">
    <property type="term" value="F:DNA binding"/>
    <property type="evidence" value="ECO:0007669"/>
    <property type="project" value="InterPro"/>
</dbReference>
<dbReference type="Proteomes" id="UP000244527">
    <property type="component" value="Chromosome"/>
</dbReference>
<evidence type="ECO:0000313" key="3">
    <source>
        <dbReference type="Proteomes" id="UP000244527"/>
    </source>
</evidence>
<dbReference type="AlphaFoldDB" id="A0A2S1LBK7"/>
<dbReference type="KEGG" id="ffa:FFWV33_04975"/>
<dbReference type="EMBL" id="CP020918">
    <property type="protein sequence ID" value="AWG20936.1"/>
    <property type="molecule type" value="Genomic_DNA"/>
</dbReference>
<accession>A0A2S1LBK7</accession>
<dbReference type="SUPFAM" id="SSF53098">
    <property type="entry name" value="Ribonuclease H-like"/>
    <property type="match status" value="1"/>
</dbReference>
<keyword evidence="3" id="KW-1185">Reference proteome</keyword>
<reference evidence="2 3" key="1">
    <citation type="submission" date="2017-04" db="EMBL/GenBank/DDBJ databases">
        <title>Compelte genome sequence of WV33.</title>
        <authorList>
            <person name="Lee P.C."/>
        </authorList>
    </citation>
    <scope>NUCLEOTIDE SEQUENCE [LARGE SCALE GENOMIC DNA]</scope>
    <source>
        <strain evidence="2 3">WV33</strain>
    </source>
</reference>
<evidence type="ECO:0000313" key="2">
    <source>
        <dbReference type="EMBL" id="AWG20936.1"/>
    </source>
</evidence>
<dbReference type="RefSeq" id="WP_108739890.1">
    <property type="nucleotide sequence ID" value="NZ_CP020918.1"/>
</dbReference>
<dbReference type="PANTHER" id="PTHR37529">
    <property type="entry name" value="TRANSPOSASE INSG FOR INSERTION SEQUENCE ELEMENT IS4-RELATED"/>
    <property type="match status" value="1"/>
</dbReference>
<name>A0A2S1LBK7_9FLAO</name>
<dbReference type="PANTHER" id="PTHR37529:SF1">
    <property type="entry name" value="TRANSPOSASE INSG FOR INSERTION SEQUENCE ELEMENT IS4-RELATED"/>
    <property type="match status" value="1"/>
</dbReference>